<evidence type="ECO:0000256" key="4">
    <source>
        <dbReference type="ARBA" id="ARBA00022692"/>
    </source>
</evidence>
<feature type="transmembrane region" description="Helical" evidence="7">
    <location>
        <begin position="433"/>
        <end position="458"/>
    </location>
</feature>
<dbReference type="EMBL" id="BAAADN010000083">
    <property type="protein sequence ID" value="GAA0475409.1"/>
    <property type="molecule type" value="Genomic_DNA"/>
</dbReference>
<dbReference type="GO" id="GO:0005886">
    <property type="term" value="C:plasma membrane"/>
    <property type="evidence" value="ECO:0007669"/>
    <property type="project" value="UniProtKB-SubCell"/>
</dbReference>
<reference evidence="9" key="2">
    <citation type="submission" date="2022-04" db="EMBL/GenBank/DDBJ databases">
        <title>Sequencing and genomic assembly of Halococcus dombrowskii.</title>
        <authorList>
            <person name="Lim S.W."/>
            <person name="MacLea K.S."/>
        </authorList>
    </citation>
    <scope>NUCLEOTIDE SEQUENCE</scope>
    <source>
        <strain evidence="9">H4</strain>
        <plasmid evidence="9">unnamed1</plasmid>
    </source>
</reference>
<protein>
    <submittedName>
        <fullName evidence="9">GntP family permease</fullName>
    </submittedName>
    <submittedName>
        <fullName evidence="8">SLC13 family permease</fullName>
    </submittedName>
</protein>
<dbReference type="KEGG" id="hdo:MUK72_15910"/>
<keyword evidence="6 7" id="KW-0472">Membrane</keyword>
<keyword evidence="10" id="KW-1185">Reference proteome</keyword>
<keyword evidence="9" id="KW-0614">Plasmid</keyword>
<feature type="transmembrane region" description="Helical" evidence="7">
    <location>
        <begin position="241"/>
        <end position="262"/>
    </location>
</feature>
<feature type="transmembrane region" description="Helical" evidence="7">
    <location>
        <begin position="322"/>
        <end position="346"/>
    </location>
</feature>
<organism evidence="8 11">
    <name type="scientific">Halococcus dombrowskii</name>
    <dbReference type="NCBI Taxonomy" id="179637"/>
    <lineage>
        <taxon>Archaea</taxon>
        <taxon>Methanobacteriati</taxon>
        <taxon>Methanobacteriota</taxon>
        <taxon>Stenosarchaea group</taxon>
        <taxon>Halobacteria</taxon>
        <taxon>Halobacteriales</taxon>
        <taxon>Halococcaceae</taxon>
        <taxon>Halococcus</taxon>
    </lineage>
</organism>
<feature type="transmembrane region" description="Helical" evidence="7">
    <location>
        <begin position="111"/>
        <end position="137"/>
    </location>
</feature>
<dbReference type="RefSeq" id="WP_244705603.1">
    <property type="nucleotide sequence ID" value="NZ_BAAADN010000083.1"/>
</dbReference>
<keyword evidence="5 7" id="KW-1133">Transmembrane helix</keyword>
<evidence type="ECO:0000256" key="1">
    <source>
        <dbReference type="ARBA" id="ARBA00004651"/>
    </source>
</evidence>
<feature type="transmembrane region" description="Helical" evidence="7">
    <location>
        <begin position="352"/>
        <end position="380"/>
    </location>
</feature>
<dbReference type="GO" id="GO:0015128">
    <property type="term" value="F:gluconate transmembrane transporter activity"/>
    <property type="evidence" value="ECO:0007669"/>
    <property type="project" value="InterPro"/>
</dbReference>
<dbReference type="EMBL" id="CP095006">
    <property type="protein sequence ID" value="UOO96667.1"/>
    <property type="molecule type" value="Genomic_DNA"/>
</dbReference>
<reference evidence="8" key="1">
    <citation type="journal article" date="2014" name="Int. J. Syst. Evol. Microbiol.">
        <title>Complete genome sequence of Corynebacterium casei LMG S-19264T (=DSM 44701T), isolated from a smear-ripened cheese.</title>
        <authorList>
            <consortium name="US DOE Joint Genome Institute (JGI-PGF)"/>
            <person name="Walter F."/>
            <person name="Albersmeier A."/>
            <person name="Kalinowski J."/>
            <person name="Ruckert C."/>
        </authorList>
    </citation>
    <scope>NUCLEOTIDE SEQUENCE</scope>
    <source>
        <strain evidence="8">JCM 12289</strain>
    </source>
</reference>
<evidence type="ECO:0000256" key="6">
    <source>
        <dbReference type="ARBA" id="ARBA00023136"/>
    </source>
</evidence>
<dbReference type="Proteomes" id="UP001500962">
    <property type="component" value="Unassembled WGS sequence"/>
</dbReference>
<feature type="transmembrane region" description="Helical" evidence="7">
    <location>
        <begin position="187"/>
        <end position="209"/>
    </location>
</feature>
<evidence type="ECO:0000256" key="3">
    <source>
        <dbReference type="ARBA" id="ARBA00022475"/>
    </source>
</evidence>
<feature type="transmembrane region" description="Helical" evidence="7">
    <location>
        <begin position="149"/>
        <end position="167"/>
    </location>
</feature>
<gene>
    <name evidence="8" type="ORF">GCM10008985_34730</name>
    <name evidence="9" type="ORF">MUK72_15910</name>
</gene>
<reference evidence="8" key="3">
    <citation type="submission" date="2023-12" db="EMBL/GenBank/DDBJ databases">
        <authorList>
            <person name="Sun Q."/>
            <person name="Inoue M."/>
        </authorList>
    </citation>
    <scope>NUCLEOTIDE SEQUENCE</scope>
    <source>
        <strain evidence="8">JCM 12289</strain>
    </source>
</reference>
<dbReference type="Pfam" id="PF02447">
    <property type="entry name" value="GntP_permease"/>
    <property type="match status" value="1"/>
</dbReference>
<dbReference type="NCBIfam" id="TIGR00791">
    <property type="entry name" value="gntP"/>
    <property type="match status" value="1"/>
</dbReference>
<evidence type="ECO:0000313" key="8">
    <source>
        <dbReference type="EMBL" id="GAA0475409.1"/>
    </source>
</evidence>
<name>A0AAV3SL81_HALDO</name>
<feature type="transmembrane region" description="Helical" evidence="7">
    <location>
        <begin position="282"/>
        <end position="301"/>
    </location>
</feature>
<geneLocation type="plasmid" evidence="9 10">
    <name>unnamed1</name>
</geneLocation>
<dbReference type="AlphaFoldDB" id="A0AAV3SL81"/>
<evidence type="ECO:0000256" key="2">
    <source>
        <dbReference type="ARBA" id="ARBA00022448"/>
    </source>
</evidence>
<evidence type="ECO:0000313" key="11">
    <source>
        <dbReference type="Proteomes" id="UP001500962"/>
    </source>
</evidence>
<dbReference type="PANTHER" id="PTHR30354">
    <property type="entry name" value="GNT FAMILY GLUCONATE TRANSPORTER"/>
    <property type="match status" value="1"/>
</dbReference>
<proteinExistence type="predicted"/>
<evidence type="ECO:0000256" key="7">
    <source>
        <dbReference type="SAM" id="Phobius"/>
    </source>
</evidence>
<dbReference type="PANTHER" id="PTHR30354:SF22">
    <property type="entry name" value="HIGH-AFFINITY GLUCONATE TRANSPORTER"/>
    <property type="match status" value="1"/>
</dbReference>
<feature type="transmembrane region" description="Helical" evidence="7">
    <location>
        <begin position="36"/>
        <end position="55"/>
    </location>
</feature>
<sequence length="461" mass="48196">MNSLLQFGPVNPAVVAFIAGVIVVVVLLVRLKVPPFIGLLVASFIVALLTPQIQLGKTASMIASSFGDTMTEIGIPILMAAVIGKSLTKSNSANRILEAFTGITGRKRIEWALFASGFVLAIPVFFDNVFYLLIPLAWAASTRLDGRNYALFVVMIGAGAGAANRYVPPTPAPLTATNILGVDVGTTILVGSAIAIPTAIVVGAGYGYFINERIEIPLRDSSFLADLDADKDTRNAEQTPGLFEAFLPIILAVVLVASQTASSTFFGQNQTLTAVTNFIGNPNFSLTIAAIVASITYFRIADIDLEEWSDELTDSLKTGGNIAAITAAGSAFGAVLAASGIGNVIASTLSELGLGLLVTAWVIAAAVRVVQGSATVAVLTTAQIVQPLMGQLTVNPVYLTLVIGTGGAIFSWYNDSGFWIVSEIGGLTQKETLQTWTVVTTLSSIIGLIVILVLANLFPLT</sequence>
<evidence type="ECO:0000313" key="10">
    <source>
        <dbReference type="Proteomes" id="UP000830542"/>
    </source>
</evidence>
<evidence type="ECO:0000313" key="9">
    <source>
        <dbReference type="EMBL" id="UOO96667.1"/>
    </source>
</evidence>
<comment type="subcellular location">
    <subcellularLocation>
        <location evidence="1">Cell membrane</location>
        <topology evidence="1">Multi-pass membrane protein</topology>
    </subcellularLocation>
</comment>
<dbReference type="InterPro" id="IPR003474">
    <property type="entry name" value="Glcn_transporter"/>
</dbReference>
<keyword evidence="3" id="KW-1003">Cell membrane</keyword>
<feature type="transmembrane region" description="Helical" evidence="7">
    <location>
        <begin position="392"/>
        <end position="413"/>
    </location>
</feature>
<feature type="transmembrane region" description="Helical" evidence="7">
    <location>
        <begin position="12"/>
        <end position="29"/>
    </location>
</feature>
<keyword evidence="2" id="KW-0813">Transport</keyword>
<dbReference type="Proteomes" id="UP000830542">
    <property type="component" value="Plasmid unnamed1"/>
</dbReference>
<dbReference type="GeneID" id="71763364"/>
<keyword evidence="4 7" id="KW-0812">Transmembrane</keyword>
<evidence type="ECO:0000256" key="5">
    <source>
        <dbReference type="ARBA" id="ARBA00022989"/>
    </source>
</evidence>
<accession>A0AAV3SL81</accession>